<organism evidence="2 3">
    <name type="scientific">Burkholderia dolosa</name>
    <dbReference type="NCBI Taxonomy" id="152500"/>
    <lineage>
        <taxon>Bacteria</taxon>
        <taxon>Pseudomonadati</taxon>
        <taxon>Pseudomonadota</taxon>
        <taxon>Betaproteobacteria</taxon>
        <taxon>Burkholderiales</taxon>
        <taxon>Burkholderiaceae</taxon>
        <taxon>Burkholderia</taxon>
        <taxon>Burkholderia cepacia complex</taxon>
    </lineage>
</organism>
<reference evidence="2 3" key="1">
    <citation type="submission" date="2021-02" db="EMBL/GenBank/DDBJ databases">
        <title>FDA dAtabase for Regulatory Grade micrObial Sequences (FDA-ARGOS): Supporting development and validation of Infectious Disease Dx tests.</title>
        <authorList>
            <person name="Minogue T."/>
            <person name="Wolcott M."/>
            <person name="Wasieloski L."/>
            <person name="Aguilar W."/>
            <person name="Moore D."/>
            <person name="Jaissle J."/>
            <person name="Tallon L."/>
            <person name="Sadzewicz L."/>
            <person name="Zhao X."/>
            <person name="Boylan J."/>
            <person name="Ott S."/>
            <person name="Bowen H."/>
            <person name="Vavikolanu K."/>
            <person name="Mehta A."/>
            <person name="Aluvathingal J."/>
            <person name="Nadendla S."/>
            <person name="Yan Y."/>
            <person name="Sichtig H."/>
        </authorList>
    </citation>
    <scope>NUCLEOTIDE SEQUENCE [LARGE SCALE GENOMIC DNA]</scope>
    <source>
        <strain evidence="2 3">FDAARGOS_1272</strain>
    </source>
</reference>
<feature type="region of interest" description="Disordered" evidence="1">
    <location>
        <begin position="144"/>
        <end position="164"/>
    </location>
</feature>
<dbReference type="EMBL" id="CP069482">
    <property type="protein sequence ID" value="QRO76625.1"/>
    <property type="molecule type" value="Genomic_DNA"/>
</dbReference>
<keyword evidence="3" id="KW-1185">Reference proteome</keyword>
<sequence length="317" mass="34155">MELTPQNNLGQHHAVGYLVDASSKSGGRRAIQPGVAENLVRASTGRDSYLGLRGNAGGASAQKKSVYNPLNRHGNAFAGIDQKTDWTRPGTVRSAASAAGLAPQAPRTQKKSVYNPLNRHGNAFAGIDQKTNWTRPGTVRSAASAAELAPQAPRTQKKSVYNPLNRHGNAFAGIDQKTNWTRPGTVRSAASAAELAPQAPRTQKKSVYNPLNRHGNAFAGIDQKTDWTRPGVTRDVASLAEPVSARYRKQPECDRGGDDGYESDMEWDKSADYLPPFPSRRGASDEVDFVEGARIRADDHSLYAPVFAAVELGPSKR</sequence>
<dbReference type="Proteomes" id="UP000625568">
    <property type="component" value="Chromosome 1"/>
</dbReference>
<feature type="region of interest" description="Disordered" evidence="1">
    <location>
        <begin position="250"/>
        <end position="285"/>
    </location>
</feature>
<accession>A0A892I0J2</accession>
<dbReference type="RefSeq" id="WP_123806847.1">
    <property type="nucleotide sequence ID" value="NZ_CP033840.1"/>
</dbReference>
<feature type="compositionally biased region" description="Low complexity" evidence="1">
    <location>
        <begin position="96"/>
        <end position="106"/>
    </location>
</feature>
<feature type="compositionally biased region" description="Low complexity" evidence="1">
    <location>
        <begin position="144"/>
        <end position="153"/>
    </location>
</feature>
<proteinExistence type="predicted"/>
<evidence type="ECO:0000313" key="2">
    <source>
        <dbReference type="EMBL" id="QRO76625.1"/>
    </source>
</evidence>
<feature type="region of interest" description="Disordered" evidence="1">
    <location>
        <begin position="96"/>
        <end position="117"/>
    </location>
</feature>
<dbReference type="AlphaFoldDB" id="A0A892I0J2"/>
<gene>
    <name evidence="2" type="ORF">I6K02_11965</name>
</gene>
<protein>
    <submittedName>
        <fullName evidence="2">Uncharacterized protein</fullName>
    </submittedName>
</protein>
<evidence type="ECO:0000313" key="3">
    <source>
        <dbReference type="Proteomes" id="UP000625568"/>
    </source>
</evidence>
<name>A0A892I0J2_9BURK</name>
<evidence type="ECO:0000256" key="1">
    <source>
        <dbReference type="SAM" id="MobiDB-lite"/>
    </source>
</evidence>
<dbReference type="GeneID" id="93127357"/>